<evidence type="ECO:0000256" key="1">
    <source>
        <dbReference type="ARBA" id="ARBA00010515"/>
    </source>
</evidence>
<evidence type="ECO:0000259" key="2">
    <source>
        <dbReference type="Pfam" id="PF07859"/>
    </source>
</evidence>
<dbReference type="EMBL" id="CAADRP010001112">
    <property type="protein sequence ID" value="VFU35686.1"/>
    <property type="molecule type" value="Genomic_DNA"/>
</dbReference>
<dbReference type="PANTHER" id="PTHR23024">
    <property type="entry name" value="ARYLACETAMIDE DEACETYLASE"/>
    <property type="match status" value="1"/>
</dbReference>
<proteinExistence type="inferred from homology"/>
<organism evidence="3">
    <name type="scientific">Salix viminalis</name>
    <name type="common">Common osier</name>
    <name type="synonym">Basket willow</name>
    <dbReference type="NCBI Taxonomy" id="40686"/>
    <lineage>
        <taxon>Eukaryota</taxon>
        <taxon>Viridiplantae</taxon>
        <taxon>Streptophyta</taxon>
        <taxon>Embryophyta</taxon>
        <taxon>Tracheophyta</taxon>
        <taxon>Spermatophyta</taxon>
        <taxon>Magnoliopsida</taxon>
        <taxon>eudicotyledons</taxon>
        <taxon>Gunneridae</taxon>
        <taxon>Pentapetalae</taxon>
        <taxon>rosids</taxon>
        <taxon>fabids</taxon>
        <taxon>Malpighiales</taxon>
        <taxon>Salicaceae</taxon>
        <taxon>Saliceae</taxon>
        <taxon>Salix</taxon>
    </lineage>
</organism>
<protein>
    <recommendedName>
        <fullName evidence="2">Alpha/beta hydrolase fold-3 domain-containing protein</fullName>
    </recommendedName>
</protein>
<reference evidence="3" key="1">
    <citation type="submission" date="2019-03" db="EMBL/GenBank/DDBJ databases">
        <authorList>
            <person name="Mank J."/>
            <person name="Almeida P."/>
        </authorList>
    </citation>
    <scope>NUCLEOTIDE SEQUENCE</scope>
    <source>
        <strain evidence="3">78183</strain>
    </source>
</reference>
<dbReference type="Pfam" id="PF07859">
    <property type="entry name" value="Abhydrolase_3"/>
    <property type="match status" value="1"/>
</dbReference>
<dbReference type="InterPro" id="IPR013094">
    <property type="entry name" value="AB_hydrolase_3"/>
</dbReference>
<comment type="similarity">
    <text evidence="1">Belongs to the 'GDXG' lipolytic enzyme family.</text>
</comment>
<dbReference type="InterPro" id="IPR050466">
    <property type="entry name" value="Carboxylest/Gibb_receptor"/>
</dbReference>
<dbReference type="GO" id="GO:0016787">
    <property type="term" value="F:hydrolase activity"/>
    <property type="evidence" value="ECO:0007669"/>
    <property type="project" value="InterPro"/>
</dbReference>
<dbReference type="PANTHER" id="PTHR23024:SF429">
    <property type="entry name" value="ALPHA_BETA HYDROLASE FOLD PROTEIN"/>
    <property type="match status" value="1"/>
</dbReference>
<gene>
    <name evidence="3" type="ORF">SVIM_LOCUS177823</name>
</gene>
<feature type="domain" description="Alpha/beta hydrolase fold-3" evidence="2">
    <location>
        <begin position="77"/>
        <end position="286"/>
    </location>
</feature>
<evidence type="ECO:0000313" key="3">
    <source>
        <dbReference type="EMBL" id="VFU35686.1"/>
    </source>
</evidence>
<sequence length="352" mass="37918">MGSSDSTGILHEFPPLFRIYKNGRVERITADAETVPPSDDPHTGVQSKDTVVSHKNSLSVRLFIPKIKDPSQKLPLLIYIHGGAFCIESPFSSTYHSYVINLVHHANVIAVSVQYRRAPEHPLPVAYDDSWAAIQWVASHVNGNGVESWLNKHADFERTFLAGDSAGANIAHNMTVRAGVNGLIGVKIVGMVLAHPFFGGKEPEFSSPVLEFMFPGVNVYDDPRINPAGAGGVELASLQCSRVLILVAGKDGLRVRGYNYYEALKQSGWGGAVEIVETEGEGHVFHLLNPNCDKAGVMMKQGSPFPSGVQSPSQNLGHGLITVACEMDHSVPTGRSPFTGPGPILLNPQPCP</sequence>
<dbReference type="AlphaFoldDB" id="A0A6N2L443"/>
<name>A0A6N2L443_SALVM</name>
<dbReference type="SUPFAM" id="SSF53474">
    <property type="entry name" value="alpha/beta-Hydrolases"/>
    <property type="match status" value="1"/>
</dbReference>
<dbReference type="Gene3D" id="3.40.50.1820">
    <property type="entry name" value="alpha/beta hydrolase"/>
    <property type="match status" value="1"/>
</dbReference>
<dbReference type="InterPro" id="IPR029058">
    <property type="entry name" value="AB_hydrolase_fold"/>
</dbReference>
<accession>A0A6N2L443</accession>